<reference evidence="1 2" key="1">
    <citation type="submission" date="2020-08" db="EMBL/GenBank/DDBJ databases">
        <title>Sequencing the genomes of 1000 actinobacteria strains.</title>
        <authorList>
            <person name="Klenk H.-P."/>
        </authorList>
    </citation>
    <scope>NUCLEOTIDE SEQUENCE [LARGE SCALE GENOMIC DNA]</scope>
    <source>
        <strain evidence="1 2">DSM 45518</strain>
    </source>
</reference>
<protein>
    <submittedName>
        <fullName evidence="1">Uncharacterized protein</fullName>
    </submittedName>
</protein>
<organism evidence="1 2">
    <name type="scientific">Paractinoplanes abujensis</name>
    <dbReference type="NCBI Taxonomy" id="882441"/>
    <lineage>
        <taxon>Bacteria</taxon>
        <taxon>Bacillati</taxon>
        <taxon>Actinomycetota</taxon>
        <taxon>Actinomycetes</taxon>
        <taxon>Micromonosporales</taxon>
        <taxon>Micromonosporaceae</taxon>
        <taxon>Paractinoplanes</taxon>
    </lineage>
</organism>
<dbReference type="AlphaFoldDB" id="A0A7W7CTL9"/>
<comment type="caution">
    <text evidence="1">The sequence shown here is derived from an EMBL/GenBank/DDBJ whole genome shotgun (WGS) entry which is preliminary data.</text>
</comment>
<keyword evidence="2" id="KW-1185">Reference proteome</keyword>
<dbReference type="EMBL" id="JACHMF010000001">
    <property type="protein sequence ID" value="MBB4694470.1"/>
    <property type="molecule type" value="Genomic_DNA"/>
</dbReference>
<dbReference type="Proteomes" id="UP000542742">
    <property type="component" value="Unassembled WGS sequence"/>
</dbReference>
<gene>
    <name evidence="1" type="ORF">BKA14_004618</name>
</gene>
<evidence type="ECO:0000313" key="2">
    <source>
        <dbReference type="Proteomes" id="UP000542742"/>
    </source>
</evidence>
<accession>A0A7W7CTL9</accession>
<evidence type="ECO:0000313" key="1">
    <source>
        <dbReference type="EMBL" id="MBB4694470.1"/>
    </source>
</evidence>
<proteinExistence type="predicted"/>
<name>A0A7W7CTL9_9ACTN</name>
<sequence>MPSNVSCLIGPDREKAECGSLKIEGFRVRDG</sequence>